<proteinExistence type="predicted"/>
<gene>
    <name evidence="1" type="ORF">PAPOLLO_LOCUS26887</name>
</gene>
<evidence type="ECO:0000313" key="1">
    <source>
        <dbReference type="EMBL" id="CAG5056677.1"/>
    </source>
</evidence>
<dbReference type="Proteomes" id="UP000691718">
    <property type="component" value="Unassembled WGS sequence"/>
</dbReference>
<reference evidence="1" key="1">
    <citation type="submission" date="2021-04" db="EMBL/GenBank/DDBJ databases">
        <authorList>
            <person name="Tunstrom K."/>
        </authorList>
    </citation>
    <scope>NUCLEOTIDE SEQUENCE</scope>
</reference>
<dbReference type="OrthoDB" id="7484288at2759"/>
<name>A0A8S3Y8R7_PARAO</name>
<comment type="caution">
    <text evidence="1">The sequence shown here is derived from an EMBL/GenBank/DDBJ whole genome shotgun (WGS) entry which is preliminary data.</text>
</comment>
<evidence type="ECO:0000313" key="2">
    <source>
        <dbReference type="Proteomes" id="UP000691718"/>
    </source>
</evidence>
<keyword evidence="2" id="KW-1185">Reference proteome</keyword>
<protein>
    <submittedName>
        <fullName evidence="1">(apollo) hypothetical protein</fullName>
    </submittedName>
</protein>
<accession>A0A8S3Y8R7</accession>
<dbReference type="AlphaFoldDB" id="A0A8S3Y8R7"/>
<sequence>MSTIEFSRGRAVLGARAWRRRPVCRSGRATWGAEKARLAARRSASKLVRRGAQLCEQQNTPVTLRAVRPGAKLKRLPG</sequence>
<dbReference type="EMBL" id="CAJQZP010001607">
    <property type="protein sequence ID" value="CAG5056677.1"/>
    <property type="molecule type" value="Genomic_DNA"/>
</dbReference>
<organism evidence="1 2">
    <name type="scientific">Parnassius apollo</name>
    <name type="common">Apollo butterfly</name>
    <name type="synonym">Papilio apollo</name>
    <dbReference type="NCBI Taxonomy" id="110799"/>
    <lineage>
        <taxon>Eukaryota</taxon>
        <taxon>Metazoa</taxon>
        <taxon>Ecdysozoa</taxon>
        <taxon>Arthropoda</taxon>
        <taxon>Hexapoda</taxon>
        <taxon>Insecta</taxon>
        <taxon>Pterygota</taxon>
        <taxon>Neoptera</taxon>
        <taxon>Endopterygota</taxon>
        <taxon>Lepidoptera</taxon>
        <taxon>Glossata</taxon>
        <taxon>Ditrysia</taxon>
        <taxon>Papilionoidea</taxon>
        <taxon>Papilionidae</taxon>
        <taxon>Parnassiinae</taxon>
        <taxon>Parnassini</taxon>
        <taxon>Parnassius</taxon>
        <taxon>Parnassius</taxon>
    </lineage>
</organism>